<name>A0A5J4WPZ1_9EUKA</name>
<gene>
    <name evidence="1" type="ORF">EZS28_007269</name>
</gene>
<evidence type="ECO:0000313" key="1">
    <source>
        <dbReference type="EMBL" id="KAA6397207.1"/>
    </source>
</evidence>
<dbReference type="Proteomes" id="UP000324800">
    <property type="component" value="Unassembled WGS sequence"/>
</dbReference>
<reference evidence="1 2" key="1">
    <citation type="submission" date="2019-03" db="EMBL/GenBank/DDBJ databases">
        <title>Single cell metagenomics reveals metabolic interactions within the superorganism composed of flagellate Streblomastix strix and complex community of Bacteroidetes bacteria on its surface.</title>
        <authorList>
            <person name="Treitli S.C."/>
            <person name="Kolisko M."/>
            <person name="Husnik F."/>
            <person name="Keeling P."/>
            <person name="Hampl V."/>
        </authorList>
    </citation>
    <scope>NUCLEOTIDE SEQUENCE [LARGE SCALE GENOMIC DNA]</scope>
    <source>
        <strain evidence="1">ST1C</strain>
    </source>
</reference>
<dbReference type="EMBL" id="SNRW01001234">
    <property type="protein sequence ID" value="KAA6397207.1"/>
    <property type="molecule type" value="Genomic_DNA"/>
</dbReference>
<feature type="non-terminal residue" evidence="1">
    <location>
        <position position="1"/>
    </location>
</feature>
<proteinExistence type="predicted"/>
<dbReference type="Gene3D" id="2.60.120.920">
    <property type="match status" value="1"/>
</dbReference>
<evidence type="ECO:0000313" key="2">
    <source>
        <dbReference type="Proteomes" id="UP000324800"/>
    </source>
</evidence>
<sequence>VAAEWRDNTQLTTSAHLPQLQPIETQTGGAQTQQQPFIGYGPGSPPFAIVAGRSGFNRSSTIVTNDKKVYRARFYCPPAPVLLRLFPVNCKRSFLDVISAVLRSPAQALQQTVPALPNATSKDETGKQTEIVLSPQVSSSASAETNRNAIVTSLIADSLPRTLYDAIEYLAQFAEDALAERAAGTKHLWKRREDQSAKGLTNTGLTNTGGQDYGASVADREYRPSAAATPKPQGAIQVTMTPGQQQGVQIYQSEYGPALTESQLQGANAQTGNRDQVPWWAGWLNQSQIPNQVPCRFCLPLIAEKDREIEHLKHEIEILRLKVPKYPVPSNFALIPSKPSAAKIEELTGTALKNGNLTFVVQPGITSILDENDEATKKDYLRGGVWRLEVISKSSQRFHKIGLIDGTYSPSAQYAPGHGKESVVFDADGYVQVNGECFSGSGRWSDGDKVAVEVDMRNNDEVKIDGTAELKEGEQTEDGRTVRFYVNDKPQAIYVSRVPRQVKFFGHVWYKNSDFQVVAFKDSTGEKTEDDKVEYRRVEWKY</sequence>
<protein>
    <submittedName>
        <fullName evidence="1">Uncharacterized protein</fullName>
    </submittedName>
</protein>
<comment type="caution">
    <text evidence="1">The sequence shown here is derived from an EMBL/GenBank/DDBJ whole genome shotgun (WGS) entry which is preliminary data.</text>
</comment>
<dbReference type="InterPro" id="IPR043136">
    <property type="entry name" value="B30.2/SPRY_sf"/>
</dbReference>
<accession>A0A5J4WPZ1</accession>
<dbReference type="AlphaFoldDB" id="A0A5J4WPZ1"/>
<organism evidence="1 2">
    <name type="scientific">Streblomastix strix</name>
    <dbReference type="NCBI Taxonomy" id="222440"/>
    <lineage>
        <taxon>Eukaryota</taxon>
        <taxon>Metamonada</taxon>
        <taxon>Preaxostyla</taxon>
        <taxon>Oxymonadida</taxon>
        <taxon>Streblomastigidae</taxon>
        <taxon>Streblomastix</taxon>
    </lineage>
</organism>